<proteinExistence type="predicted"/>
<dbReference type="InterPro" id="IPR021136">
    <property type="entry name" value="Flagellar_hook_control-like_C"/>
</dbReference>
<dbReference type="AlphaFoldDB" id="A0A953M3Z4"/>
<accession>A0A953M3Z4</accession>
<keyword evidence="3" id="KW-0969">Cilium</keyword>
<dbReference type="Proteomes" id="UP000705867">
    <property type="component" value="Unassembled WGS sequence"/>
</dbReference>
<dbReference type="Gene3D" id="3.30.750.140">
    <property type="match status" value="1"/>
</dbReference>
<keyword evidence="3" id="KW-0966">Cell projection</keyword>
<organism evidence="3 4">
    <name type="scientific">Candidatus Nitrobium versatile</name>
    <dbReference type="NCBI Taxonomy" id="2884831"/>
    <lineage>
        <taxon>Bacteria</taxon>
        <taxon>Pseudomonadati</taxon>
        <taxon>Nitrospirota</taxon>
        <taxon>Nitrospiria</taxon>
        <taxon>Nitrospirales</taxon>
        <taxon>Nitrospiraceae</taxon>
        <taxon>Candidatus Nitrobium</taxon>
    </lineage>
</organism>
<gene>
    <name evidence="3" type="ORF">K8I29_19970</name>
</gene>
<reference evidence="3" key="1">
    <citation type="journal article" date="2021" name="bioRxiv">
        <title>Unraveling nitrogen, sulfur and carbon metabolic pathways and microbial community transcriptional responses to substrate deprivation and toxicity stresses in a bioreactor mimicking anoxic brackish coastal sediment conditions.</title>
        <authorList>
            <person name="Martins P.D."/>
            <person name="Echeveste M.J."/>
            <person name="Arshad A."/>
            <person name="Kurth J."/>
            <person name="Ouboter H."/>
            <person name="Jetten M.S.M."/>
            <person name="Welte C.U."/>
        </authorList>
    </citation>
    <scope>NUCLEOTIDE SEQUENCE</scope>
    <source>
        <strain evidence="3">MAG_39</strain>
    </source>
</reference>
<dbReference type="InterPro" id="IPR038610">
    <property type="entry name" value="FliK-like_C_sf"/>
</dbReference>
<protein>
    <submittedName>
        <fullName evidence="3">Flagellar hook-length control protein FliK</fullName>
    </submittedName>
</protein>
<keyword evidence="3" id="KW-0282">Flagellum</keyword>
<name>A0A953M3Z4_9BACT</name>
<evidence type="ECO:0000313" key="3">
    <source>
        <dbReference type="EMBL" id="MBZ0158481.1"/>
    </source>
</evidence>
<evidence type="ECO:0000313" key="4">
    <source>
        <dbReference type="Proteomes" id="UP000705867"/>
    </source>
</evidence>
<sequence length="498" mass="52756">MINFKITGTDGLTILHPSGKELSLKVGEIVRARVMEILPAGGVSLNIKGNIISARTEVPLEKGSAVLFKVLNTPSSGQDLQLQYMGNPGLSGQGQKGSGALAAGNTMNKLLQDLSASLLKSGAKGAPSTLQVLESIIRELPADLNSLPPETKVQLQSLLQASLTSAGRNIQSRVDTFLRQQFPGGLEEQPAVQSMKREMMVAIGKMLGPSLKEALENTGVVFEAKLKSSLVAAATGSTAPSLNGAVGNSGAPPPDEAGADSPSPQGTEAQKAQSTATGRTVSGQVDEHAAAGKAGGGRVDQGETAVKNDLKAVLLRIKELLEEKGQEILREMGSQDKTGKGQGAPPPDQAVRNLASQIDGLLRDIETFQLLSKTNDSFYTFLPVSWKELKEGEIEFKRGRGNSGGNTSCSCRIQLDLEQFGSLSVMVLLHNKEFYVSFHSDNADFKEQIGSGLEELKESFSRKGLRLTSAKVIDAHPDSPLEQFEKTPPPPGIINIEA</sequence>
<reference evidence="3" key="2">
    <citation type="submission" date="2021-08" db="EMBL/GenBank/DDBJ databases">
        <authorList>
            <person name="Dalcin Martins P."/>
        </authorList>
    </citation>
    <scope>NUCLEOTIDE SEQUENCE</scope>
    <source>
        <strain evidence="3">MAG_39</strain>
    </source>
</reference>
<evidence type="ECO:0000256" key="1">
    <source>
        <dbReference type="SAM" id="MobiDB-lite"/>
    </source>
</evidence>
<dbReference type="Pfam" id="PF02120">
    <property type="entry name" value="Flg_hook"/>
    <property type="match status" value="1"/>
</dbReference>
<dbReference type="EMBL" id="JAIOIV010000156">
    <property type="protein sequence ID" value="MBZ0158481.1"/>
    <property type="molecule type" value="Genomic_DNA"/>
</dbReference>
<evidence type="ECO:0000259" key="2">
    <source>
        <dbReference type="Pfam" id="PF02120"/>
    </source>
</evidence>
<feature type="compositionally biased region" description="Polar residues" evidence="1">
    <location>
        <begin position="262"/>
        <end position="283"/>
    </location>
</feature>
<feature type="domain" description="Flagellar hook-length control protein-like C-terminal" evidence="2">
    <location>
        <begin position="406"/>
        <end position="473"/>
    </location>
</feature>
<feature type="region of interest" description="Disordered" evidence="1">
    <location>
        <begin position="238"/>
        <end position="301"/>
    </location>
</feature>
<feature type="region of interest" description="Disordered" evidence="1">
    <location>
        <begin position="479"/>
        <end position="498"/>
    </location>
</feature>
<comment type="caution">
    <text evidence="3">The sequence shown here is derived from an EMBL/GenBank/DDBJ whole genome shotgun (WGS) entry which is preliminary data.</text>
</comment>